<evidence type="ECO:0000256" key="6">
    <source>
        <dbReference type="ARBA" id="ARBA00023128"/>
    </source>
</evidence>
<feature type="chain" id="PRO_5020950180" evidence="9">
    <location>
        <begin position="31"/>
        <end position="440"/>
    </location>
</feature>
<evidence type="ECO:0000313" key="12">
    <source>
        <dbReference type="Proteomes" id="UP000295604"/>
    </source>
</evidence>
<dbReference type="SUPFAM" id="SSF53474">
    <property type="entry name" value="alpha/beta-Hydrolases"/>
    <property type="match status" value="1"/>
</dbReference>
<organism evidence="11 12">
    <name type="scientific">Colletotrichum sidae</name>
    <dbReference type="NCBI Taxonomy" id="1347389"/>
    <lineage>
        <taxon>Eukaryota</taxon>
        <taxon>Fungi</taxon>
        <taxon>Dikarya</taxon>
        <taxon>Ascomycota</taxon>
        <taxon>Pezizomycotina</taxon>
        <taxon>Sordariomycetes</taxon>
        <taxon>Hypocreomycetidae</taxon>
        <taxon>Glomerellales</taxon>
        <taxon>Glomerellaceae</taxon>
        <taxon>Colletotrichum</taxon>
        <taxon>Colletotrichum orbiculare species complex</taxon>
    </lineage>
</organism>
<evidence type="ECO:0000259" key="10">
    <source>
        <dbReference type="Pfam" id="PF05057"/>
    </source>
</evidence>
<dbReference type="Pfam" id="PF05057">
    <property type="entry name" value="DUF676"/>
    <property type="match status" value="1"/>
</dbReference>
<evidence type="ECO:0000256" key="1">
    <source>
        <dbReference type="ARBA" id="ARBA00004173"/>
    </source>
</evidence>
<keyword evidence="5" id="KW-0256">Endoplasmic reticulum</keyword>
<feature type="signal peptide" evidence="9">
    <location>
        <begin position="1"/>
        <end position="30"/>
    </location>
</feature>
<dbReference type="PANTHER" id="PTHR48182">
    <property type="entry name" value="PROTEIN SERAC1"/>
    <property type="match status" value="1"/>
</dbReference>
<feature type="domain" description="DUF676" evidence="10">
    <location>
        <begin position="204"/>
        <end position="291"/>
    </location>
</feature>
<comment type="caution">
    <text evidence="11">The sequence shown here is derived from an EMBL/GenBank/DDBJ whole genome shotgun (WGS) entry which is preliminary data.</text>
</comment>
<comment type="similarity">
    <text evidence="4">Belongs to the putative lipase ROG1 family.</text>
</comment>
<dbReference type="AlphaFoldDB" id="A0A4R8TLD5"/>
<evidence type="ECO:0000256" key="4">
    <source>
        <dbReference type="ARBA" id="ARBA00007920"/>
    </source>
</evidence>
<keyword evidence="9" id="KW-0732">Signal</keyword>
<dbReference type="InterPro" id="IPR007751">
    <property type="entry name" value="DUF676_lipase-like"/>
</dbReference>
<evidence type="ECO:0000256" key="7">
    <source>
        <dbReference type="ARBA" id="ARBA00023136"/>
    </source>
</evidence>
<protein>
    <submittedName>
        <fullName evidence="11">Protein SERAC1</fullName>
    </submittedName>
</protein>
<keyword evidence="12" id="KW-1185">Reference proteome</keyword>
<evidence type="ECO:0000256" key="8">
    <source>
        <dbReference type="SAM" id="MobiDB-lite"/>
    </source>
</evidence>
<proteinExistence type="inferred from homology"/>
<dbReference type="GO" id="GO:0005739">
    <property type="term" value="C:mitochondrion"/>
    <property type="evidence" value="ECO:0007669"/>
    <property type="project" value="UniProtKB-SubCell"/>
</dbReference>
<dbReference type="PANTHER" id="PTHR48182:SF2">
    <property type="entry name" value="PROTEIN SERAC1"/>
    <property type="match status" value="1"/>
</dbReference>
<dbReference type="InterPro" id="IPR029058">
    <property type="entry name" value="AB_hydrolase_fold"/>
</dbReference>
<evidence type="ECO:0000313" key="11">
    <source>
        <dbReference type="EMBL" id="TEA19425.1"/>
    </source>
</evidence>
<dbReference type="EMBL" id="QAPF01000048">
    <property type="protein sequence ID" value="TEA19425.1"/>
    <property type="molecule type" value="Genomic_DNA"/>
</dbReference>
<evidence type="ECO:0000256" key="5">
    <source>
        <dbReference type="ARBA" id="ARBA00022824"/>
    </source>
</evidence>
<evidence type="ECO:0000256" key="2">
    <source>
        <dbReference type="ARBA" id="ARBA00004240"/>
    </source>
</evidence>
<dbReference type="Gene3D" id="3.40.50.1820">
    <property type="entry name" value="alpha/beta hydrolase"/>
    <property type="match status" value="1"/>
</dbReference>
<dbReference type="Proteomes" id="UP000295604">
    <property type="component" value="Unassembled WGS sequence"/>
</dbReference>
<keyword evidence="7" id="KW-0472">Membrane</keyword>
<dbReference type="GO" id="GO:0005783">
    <property type="term" value="C:endoplasmic reticulum"/>
    <property type="evidence" value="ECO:0007669"/>
    <property type="project" value="UniProtKB-SubCell"/>
</dbReference>
<dbReference type="GO" id="GO:0016020">
    <property type="term" value="C:membrane"/>
    <property type="evidence" value="ECO:0007669"/>
    <property type="project" value="UniProtKB-SubCell"/>
</dbReference>
<dbReference type="InterPro" id="IPR052374">
    <property type="entry name" value="SERAC1"/>
</dbReference>
<reference evidence="11 12" key="1">
    <citation type="submission" date="2018-11" db="EMBL/GenBank/DDBJ databases">
        <title>Genome sequence and assembly of Colletotrichum sidae.</title>
        <authorList>
            <person name="Gan P."/>
            <person name="Shirasu K."/>
        </authorList>
    </citation>
    <scope>NUCLEOTIDE SEQUENCE [LARGE SCALE GENOMIC DNA]</scope>
    <source>
        <strain evidence="11 12">CBS 518.97</strain>
    </source>
</reference>
<accession>A0A4R8TLD5</accession>
<feature type="region of interest" description="Disordered" evidence="8">
    <location>
        <begin position="419"/>
        <end position="440"/>
    </location>
</feature>
<evidence type="ECO:0000256" key="3">
    <source>
        <dbReference type="ARBA" id="ARBA00004370"/>
    </source>
</evidence>
<comment type="subcellular location">
    <subcellularLocation>
        <location evidence="2">Endoplasmic reticulum</location>
    </subcellularLocation>
    <subcellularLocation>
        <location evidence="3">Membrane</location>
    </subcellularLocation>
    <subcellularLocation>
        <location evidence="1">Mitochondrion</location>
    </subcellularLocation>
</comment>
<gene>
    <name evidence="11" type="primary">serac1</name>
    <name evidence="11" type="ORF">C8034_v009582</name>
</gene>
<evidence type="ECO:0000256" key="9">
    <source>
        <dbReference type="SAM" id="SignalP"/>
    </source>
</evidence>
<sequence length="440" mass="48262">MNHPGQPVAAVAFTATVAVLLVLLVRLLQARSTPQPVKSNTNRRTAKDITLRIDEVPGETSTTTLKHNLQSLGTEHSLELRETLSTLRVCSLARRDARFACATVIVRTRLADTELLTELQSLLKANGLRYRCDCTFYGITPLYENASATSTTTCDVVAVPGLASHAIGSWKAPGDSDVWLRDWLPEDIPNIRVMLYGYDTKLLKNDSASSIEDLGRRLLESLGTFRKSTNTQERPIILIGHSLGGLLIKEALVHSYRNTGLGPTYNSLHQYCCGMLFFGVPHLGLRNDALQSFVQGQPNEALITSIVVDDESEPSHFLARISDDFARCFHGETRIACFYERYQSAKVERDQMRDGKPSKTGGKVLMVTKKSATSTGVTGVSENDVTPLEADHSGVVKFESRGQDTYLVMMQKKVEELSGRAPVGGPSYVKGDPSSVVRSS</sequence>
<keyword evidence="6" id="KW-0496">Mitochondrion</keyword>
<name>A0A4R8TLD5_9PEZI</name>